<dbReference type="InterPro" id="IPR029058">
    <property type="entry name" value="AB_hydrolase_fold"/>
</dbReference>
<dbReference type="InterPro" id="IPR050300">
    <property type="entry name" value="GDXG_lipolytic_enzyme"/>
</dbReference>
<dbReference type="OrthoDB" id="9777975at2"/>
<protein>
    <submittedName>
        <fullName evidence="4">Lipase</fullName>
    </submittedName>
</protein>
<keyword evidence="5" id="KW-1185">Reference proteome</keyword>
<sequence length="268" mass="29440">MKRLFLLFFCFLFAGAVHAADYRFERDILYRTDASGDYARRMCRLDVACPPDAEDAPVVVWFHGGGLTGGKRAVPEGLMKKGFVVVGVGYRLIPHVGTLDIVDDAAAAVAWVFDHIADYGGSPSKIYIAGHSAGGYLVNMVGLDRSRLARYGKDADSLAGIISFSGHAITHFAARKALGMSALQPLVDDTAPLYYVRPDCAPILILSGDRELEMNGRYEETAYFWRMMRLVGHEDVTLCEFDGYDHGNMPAAGYPVAVRFICRLEGIE</sequence>
<feature type="domain" description="BD-FAE-like" evidence="3">
    <location>
        <begin position="45"/>
        <end position="210"/>
    </location>
</feature>
<dbReference type="GeneID" id="78342730"/>
<dbReference type="AlphaFoldDB" id="A0A4Y1WWU7"/>
<reference evidence="5" key="1">
    <citation type="submission" date="2019-06" db="EMBL/GenBank/DDBJ databases">
        <title>Alistipes onderdonkii subsp. vulgaris subsp. nov., Alistipes dispar sp. nov. and Alistipes communis sp. nov., isolated from human faeces, and creation of Alistipes onderdonkii subsp. onderdonkii subsp. nov.</title>
        <authorList>
            <person name="Sakamoto M."/>
            <person name="Ikeyama N."/>
            <person name="Ogata Y."/>
            <person name="Suda W."/>
            <person name="Iino T."/>
            <person name="Hattori M."/>
            <person name="Ohkuma M."/>
        </authorList>
    </citation>
    <scope>NUCLEOTIDE SEQUENCE [LARGE SCALE GENOMIC DNA]</scope>
    <source>
        <strain evidence="5">5CBH24</strain>
    </source>
</reference>
<dbReference type="RefSeq" id="WP_141413067.1">
    <property type="nucleotide sequence ID" value="NZ_AP019735.1"/>
</dbReference>
<dbReference type="PANTHER" id="PTHR48081">
    <property type="entry name" value="AB HYDROLASE SUPERFAMILY PROTEIN C4A8.06C"/>
    <property type="match status" value="1"/>
</dbReference>
<dbReference type="SUPFAM" id="SSF53474">
    <property type="entry name" value="alpha/beta-Hydrolases"/>
    <property type="match status" value="1"/>
</dbReference>
<evidence type="ECO:0000313" key="4">
    <source>
        <dbReference type="EMBL" id="BBL04699.1"/>
    </source>
</evidence>
<dbReference type="PANTHER" id="PTHR48081:SF9">
    <property type="entry name" value="CARBOXYLESTERASE"/>
    <property type="match status" value="1"/>
</dbReference>
<dbReference type="Gene3D" id="3.40.50.1820">
    <property type="entry name" value="alpha/beta hydrolase"/>
    <property type="match status" value="1"/>
</dbReference>
<organism evidence="4 5">
    <name type="scientific">Alistipes communis</name>
    <dbReference type="NCBI Taxonomy" id="2585118"/>
    <lineage>
        <taxon>Bacteria</taxon>
        <taxon>Pseudomonadati</taxon>
        <taxon>Bacteroidota</taxon>
        <taxon>Bacteroidia</taxon>
        <taxon>Bacteroidales</taxon>
        <taxon>Rikenellaceae</taxon>
        <taxon>Alistipes</taxon>
    </lineage>
</organism>
<gene>
    <name evidence="4" type="ORF">A5CBH24_20120</name>
</gene>
<accession>A0A4Y1WWU7</accession>
<evidence type="ECO:0000256" key="2">
    <source>
        <dbReference type="SAM" id="SignalP"/>
    </source>
</evidence>
<dbReference type="EMBL" id="AP019735">
    <property type="protein sequence ID" value="BBL04699.1"/>
    <property type="molecule type" value="Genomic_DNA"/>
</dbReference>
<keyword evidence="1" id="KW-0378">Hydrolase</keyword>
<dbReference type="Proteomes" id="UP000318946">
    <property type="component" value="Chromosome"/>
</dbReference>
<feature type="signal peptide" evidence="2">
    <location>
        <begin position="1"/>
        <end position="19"/>
    </location>
</feature>
<dbReference type="GO" id="GO:0016787">
    <property type="term" value="F:hydrolase activity"/>
    <property type="evidence" value="ECO:0007669"/>
    <property type="project" value="UniProtKB-KW"/>
</dbReference>
<evidence type="ECO:0000313" key="5">
    <source>
        <dbReference type="Proteomes" id="UP000318946"/>
    </source>
</evidence>
<evidence type="ECO:0000259" key="3">
    <source>
        <dbReference type="Pfam" id="PF20434"/>
    </source>
</evidence>
<dbReference type="InterPro" id="IPR049492">
    <property type="entry name" value="BD-FAE-like_dom"/>
</dbReference>
<keyword evidence="2" id="KW-0732">Signal</keyword>
<dbReference type="Pfam" id="PF20434">
    <property type="entry name" value="BD-FAE"/>
    <property type="match status" value="1"/>
</dbReference>
<evidence type="ECO:0000256" key="1">
    <source>
        <dbReference type="ARBA" id="ARBA00022801"/>
    </source>
</evidence>
<feature type="chain" id="PRO_5021237412" evidence="2">
    <location>
        <begin position="20"/>
        <end position="268"/>
    </location>
</feature>
<name>A0A4Y1WWU7_9BACT</name>
<proteinExistence type="predicted"/>
<dbReference type="KEGG" id="acou:A5CBH24_20120"/>